<accession>A0ABT2FMF5</accession>
<evidence type="ECO:0000313" key="2">
    <source>
        <dbReference type="Proteomes" id="UP001201549"/>
    </source>
</evidence>
<name>A0ABT2FMF5_9GAMM</name>
<gene>
    <name evidence="1" type="ORF">L9G74_13790</name>
</gene>
<dbReference type="Proteomes" id="UP001201549">
    <property type="component" value="Unassembled WGS sequence"/>
</dbReference>
<organism evidence="1 2">
    <name type="scientific">Shewanella electrica</name>
    <dbReference type="NCBI Taxonomy" id="515560"/>
    <lineage>
        <taxon>Bacteria</taxon>
        <taxon>Pseudomonadati</taxon>
        <taxon>Pseudomonadota</taxon>
        <taxon>Gammaproteobacteria</taxon>
        <taxon>Alteromonadales</taxon>
        <taxon>Shewanellaceae</taxon>
        <taxon>Shewanella</taxon>
    </lineage>
</organism>
<dbReference type="EMBL" id="JAKOGG010000010">
    <property type="protein sequence ID" value="MCS4557519.1"/>
    <property type="molecule type" value="Genomic_DNA"/>
</dbReference>
<comment type="caution">
    <text evidence="1">The sequence shown here is derived from an EMBL/GenBank/DDBJ whole genome shotgun (WGS) entry which is preliminary data.</text>
</comment>
<reference evidence="1 2" key="1">
    <citation type="submission" date="2022-02" db="EMBL/GenBank/DDBJ databases">
        <authorList>
            <person name="Zhuang L."/>
        </authorList>
    </citation>
    <scope>NUCLEOTIDE SEQUENCE [LARGE SCALE GENOMIC DNA]</scope>
    <source>
        <strain evidence="1 2">C32</strain>
    </source>
</reference>
<reference evidence="2" key="2">
    <citation type="submission" date="2023-07" db="EMBL/GenBank/DDBJ databases">
        <title>Shewanella mangrovi sp. nov., an acetaldehyde- degrading bacterium isolated from mangrove sediment.</title>
        <authorList>
            <person name="Liu Y."/>
        </authorList>
    </citation>
    <scope>NUCLEOTIDE SEQUENCE [LARGE SCALE GENOMIC DNA]</scope>
    <source>
        <strain evidence="2">C32</strain>
    </source>
</reference>
<proteinExistence type="predicted"/>
<keyword evidence="2" id="KW-1185">Reference proteome</keyword>
<evidence type="ECO:0000313" key="1">
    <source>
        <dbReference type="EMBL" id="MCS4557519.1"/>
    </source>
</evidence>
<sequence length="139" mass="15405">MNIAQIISERRAGFLKIESKHIYDANIAAAVNSLGYAVGADCLTECDVHYALDVIKTMLWKDLAYSIELIKEDAAITRAEYLISQFANSESTFFVNGDFKDYHTSSSSDFTPITTATFNAALFILNNNTVTCILVDDED</sequence>
<protein>
    <submittedName>
        <fullName evidence="1">Uncharacterized protein</fullName>
    </submittedName>
</protein>
<dbReference type="RefSeq" id="WP_238896998.1">
    <property type="nucleotide sequence ID" value="NZ_JAKOGG010000010.1"/>
</dbReference>